<accession>A0A084FV88</accession>
<dbReference type="Pfam" id="PF01965">
    <property type="entry name" value="DJ-1_PfpI"/>
    <property type="match status" value="1"/>
</dbReference>
<proteinExistence type="predicted"/>
<dbReference type="EMBL" id="JOWA01000165">
    <property type="protein sequence ID" value="KEZ39000.1"/>
    <property type="molecule type" value="Genomic_DNA"/>
</dbReference>
<organism evidence="2 3">
    <name type="scientific">Pseudallescheria apiosperma</name>
    <name type="common">Scedosporium apiospermum</name>
    <dbReference type="NCBI Taxonomy" id="563466"/>
    <lineage>
        <taxon>Eukaryota</taxon>
        <taxon>Fungi</taxon>
        <taxon>Dikarya</taxon>
        <taxon>Ascomycota</taxon>
        <taxon>Pezizomycotina</taxon>
        <taxon>Sordariomycetes</taxon>
        <taxon>Hypocreomycetidae</taxon>
        <taxon>Microascales</taxon>
        <taxon>Microascaceae</taxon>
        <taxon>Scedosporium</taxon>
    </lineage>
</organism>
<dbReference type="GeneID" id="27719552"/>
<protein>
    <recommendedName>
        <fullName evidence="1">DJ-1/PfpI domain-containing protein</fullName>
    </recommendedName>
</protein>
<dbReference type="PANTHER" id="PTHR43130">
    <property type="entry name" value="ARAC-FAMILY TRANSCRIPTIONAL REGULATOR"/>
    <property type="match status" value="1"/>
</dbReference>
<dbReference type="Proteomes" id="UP000028545">
    <property type="component" value="Unassembled WGS sequence"/>
</dbReference>
<dbReference type="Gene3D" id="3.40.50.880">
    <property type="match status" value="1"/>
</dbReference>
<evidence type="ECO:0000259" key="1">
    <source>
        <dbReference type="Pfam" id="PF01965"/>
    </source>
</evidence>
<dbReference type="SUPFAM" id="SSF52317">
    <property type="entry name" value="Class I glutamine amidotransferase-like"/>
    <property type="match status" value="1"/>
</dbReference>
<name>A0A084FV88_PSEDA</name>
<dbReference type="KEGG" id="sapo:SAPIO_CDS10363"/>
<dbReference type="VEuPathDB" id="FungiDB:SAPIO_CDS10363"/>
<comment type="caution">
    <text evidence="2">The sequence shown here is derived from an EMBL/GenBank/DDBJ whole genome shotgun (WGS) entry which is preliminary data.</text>
</comment>
<evidence type="ECO:0000313" key="3">
    <source>
        <dbReference type="Proteomes" id="UP000028545"/>
    </source>
</evidence>
<evidence type="ECO:0000313" key="2">
    <source>
        <dbReference type="EMBL" id="KEZ39000.1"/>
    </source>
</evidence>
<reference evidence="2 3" key="1">
    <citation type="journal article" date="2014" name="Genome Announc.">
        <title>Draft genome sequence of the pathogenic fungus Scedosporium apiospermum.</title>
        <authorList>
            <person name="Vandeputte P."/>
            <person name="Ghamrawi S."/>
            <person name="Rechenmann M."/>
            <person name="Iltis A."/>
            <person name="Giraud S."/>
            <person name="Fleury M."/>
            <person name="Thornton C."/>
            <person name="Delhaes L."/>
            <person name="Meyer W."/>
            <person name="Papon N."/>
            <person name="Bouchara J.P."/>
        </authorList>
    </citation>
    <scope>NUCLEOTIDE SEQUENCE [LARGE SCALE GENOMIC DNA]</scope>
    <source>
        <strain evidence="2 3">IHEM 14462</strain>
    </source>
</reference>
<dbReference type="RefSeq" id="XP_016638799.1">
    <property type="nucleotide sequence ID" value="XM_016783962.1"/>
</dbReference>
<dbReference type="InterPro" id="IPR052158">
    <property type="entry name" value="INH-QAR"/>
</dbReference>
<dbReference type="InterPro" id="IPR002818">
    <property type="entry name" value="DJ-1/PfpI"/>
</dbReference>
<dbReference type="InterPro" id="IPR029062">
    <property type="entry name" value="Class_I_gatase-like"/>
</dbReference>
<sequence>MMSLHPELATVGRKLHVGVILMGGRGASTTEILDVAPVDMIYSLSKNFIDTFPGDLFSPHYRAQAPDIEVHWVTEAGKAAPSRLTSNITLLPTDSFETCPRLDIVLIGANNMGYTPNEAELAFVRKSFEECVAFLTICGGVFVPMVAGLLEGRTATGPRMMLGELRKLSPKTNWVEKRWARDGKLWTSGTLLNGTDLMSTFCHAVWEDLGDPSLVAYQAQLASWPKRDVDYKDEPWEVDLA</sequence>
<feature type="domain" description="DJ-1/PfpI" evidence="1">
    <location>
        <begin position="55"/>
        <end position="199"/>
    </location>
</feature>
<gene>
    <name evidence="2" type="ORF">SAPIO_CDS10363</name>
</gene>
<dbReference type="HOGENOM" id="CLU_000445_44_8_1"/>
<keyword evidence="3" id="KW-1185">Reference proteome</keyword>
<dbReference type="OMA" id="DMEFHWV"/>
<dbReference type="PANTHER" id="PTHR43130:SF7">
    <property type="entry name" value="DJ-1_PFPI DOMAIN-CONTAINING PROTEIN"/>
    <property type="match status" value="1"/>
</dbReference>
<dbReference type="AlphaFoldDB" id="A0A084FV88"/>
<dbReference type="OrthoDB" id="543156at2759"/>